<evidence type="ECO:0000256" key="3">
    <source>
        <dbReference type="ARBA" id="ARBA00023163"/>
    </source>
</evidence>
<dbReference type="SUPFAM" id="SSF46689">
    <property type="entry name" value="Homeodomain-like"/>
    <property type="match status" value="1"/>
</dbReference>
<keyword evidence="4" id="KW-1133">Transmembrane helix</keyword>
<evidence type="ECO:0000256" key="1">
    <source>
        <dbReference type="ARBA" id="ARBA00023015"/>
    </source>
</evidence>
<keyword evidence="7" id="KW-1185">Reference proteome</keyword>
<dbReference type="PANTHER" id="PTHR43280:SF29">
    <property type="entry name" value="ARAC-FAMILY TRANSCRIPTIONAL REGULATOR"/>
    <property type="match status" value="1"/>
</dbReference>
<dbReference type="Pfam" id="PF12833">
    <property type="entry name" value="HTH_18"/>
    <property type="match status" value="1"/>
</dbReference>
<evidence type="ECO:0000313" key="7">
    <source>
        <dbReference type="Proteomes" id="UP000660862"/>
    </source>
</evidence>
<evidence type="ECO:0000256" key="4">
    <source>
        <dbReference type="SAM" id="Phobius"/>
    </source>
</evidence>
<feature type="transmembrane region" description="Helical" evidence="4">
    <location>
        <begin position="233"/>
        <end position="251"/>
    </location>
</feature>
<feature type="transmembrane region" description="Helical" evidence="4">
    <location>
        <begin position="70"/>
        <end position="92"/>
    </location>
</feature>
<dbReference type="PROSITE" id="PS01124">
    <property type="entry name" value="HTH_ARAC_FAMILY_2"/>
    <property type="match status" value="1"/>
</dbReference>
<gene>
    <name evidence="6" type="ORF">GCM10007415_45980</name>
</gene>
<dbReference type="InterPro" id="IPR020449">
    <property type="entry name" value="Tscrpt_reg_AraC-type_HTH"/>
</dbReference>
<keyword evidence="4" id="KW-0812">Transmembrane</keyword>
<dbReference type="GO" id="GO:0043565">
    <property type="term" value="F:sequence-specific DNA binding"/>
    <property type="evidence" value="ECO:0007669"/>
    <property type="project" value="InterPro"/>
</dbReference>
<dbReference type="InterPro" id="IPR009057">
    <property type="entry name" value="Homeodomain-like_sf"/>
</dbReference>
<dbReference type="EMBL" id="BMER01000007">
    <property type="protein sequence ID" value="GGH04461.1"/>
    <property type="molecule type" value="Genomic_DNA"/>
</dbReference>
<proteinExistence type="predicted"/>
<dbReference type="GO" id="GO:0003700">
    <property type="term" value="F:DNA-binding transcription factor activity"/>
    <property type="evidence" value="ECO:0007669"/>
    <property type="project" value="InterPro"/>
</dbReference>
<dbReference type="PANTHER" id="PTHR43280">
    <property type="entry name" value="ARAC-FAMILY TRANSCRIPTIONAL REGULATOR"/>
    <property type="match status" value="1"/>
</dbReference>
<name>A0A917MEW7_9SPHI</name>
<evidence type="ECO:0000259" key="5">
    <source>
        <dbReference type="PROSITE" id="PS01124"/>
    </source>
</evidence>
<organism evidence="6 7">
    <name type="scientific">Parapedobacter pyrenivorans</name>
    <dbReference type="NCBI Taxonomy" id="1305674"/>
    <lineage>
        <taxon>Bacteria</taxon>
        <taxon>Pseudomonadati</taxon>
        <taxon>Bacteroidota</taxon>
        <taxon>Sphingobacteriia</taxon>
        <taxon>Sphingobacteriales</taxon>
        <taxon>Sphingobacteriaceae</taxon>
        <taxon>Parapedobacter</taxon>
    </lineage>
</organism>
<keyword evidence="4" id="KW-0472">Membrane</keyword>
<dbReference type="AlphaFoldDB" id="A0A917MEW7"/>
<dbReference type="Gene3D" id="1.10.10.60">
    <property type="entry name" value="Homeodomain-like"/>
    <property type="match status" value="1"/>
</dbReference>
<dbReference type="Proteomes" id="UP000660862">
    <property type="component" value="Unassembled WGS sequence"/>
</dbReference>
<evidence type="ECO:0000313" key="6">
    <source>
        <dbReference type="EMBL" id="GGH04461.1"/>
    </source>
</evidence>
<feature type="transmembrane region" description="Helical" evidence="4">
    <location>
        <begin position="104"/>
        <end position="124"/>
    </location>
</feature>
<protein>
    <recommendedName>
        <fullName evidence="5">HTH araC/xylS-type domain-containing protein</fullName>
    </recommendedName>
</protein>
<dbReference type="SMART" id="SM00342">
    <property type="entry name" value="HTH_ARAC"/>
    <property type="match status" value="1"/>
</dbReference>
<accession>A0A917MEW7</accession>
<feature type="transmembrane region" description="Helical" evidence="4">
    <location>
        <begin position="208"/>
        <end position="227"/>
    </location>
</feature>
<evidence type="ECO:0000256" key="2">
    <source>
        <dbReference type="ARBA" id="ARBA00023125"/>
    </source>
</evidence>
<keyword evidence="2" id="KW-0238">DNA-binding</keyword>
<dbReference type="InterPro" id="IPR018060">
    <property type="entry name" value="HTH_AraC"/>
</dbReference>
<comment type="caution">
    <text evidence="6">The sequence shown here is derived from an EMBL/GenBank/DDBJ whole genome shotgun (WGS) entry which is preliminary data.</text>
</comment>
<reference evidence="6" key="1">
    <citation type="journal article" date="2014" name="Int. J. Syst. Evol. Microbiol.">
        <title>Complete genome sequence of Corynebacterium casei LMG S-19264T (=DSM 44701T), isolated from a smear-ripened cheese.</title>
        <authorList>
            <consortium name="US DOE Joint Genome Institute (JGI-PGF)"/>
            <person name="Walter F."/>
            <person name="Albersmeier A."/>
            <person name="Kalinowski J."/>
            <person name="Ruckert C."/>
        </authorList>
    </citation>
    <scope>NUCLEOTIDE SEQUENCE</scope>
    <source>
        <strain evidence="6">CGMCC 1.12195</strain>
    </source>
</reference>
<dbReference type="PROSITE" id="PS00041">
    <property type="entry name" value="HTH_ARAC_FAMILY_1"/>
    <property type="match status" value="1"/>
</dbReference>
<dbReference type="InterPro" id="IPR018062">
    <property type="entry name" value="HTH_AraC-typ_CS"/>
</dbReference>
<feature type="domain" description="HTH araC/xylS-type" evidence="5">
    <location>
        <begin position="279"/>
        <end position="385"/>
    </location>
</feature>
<dbReference type="PRINTS" id="PR00032">
    <property type="entry name" value="HTHARAC"/>
</dbReference>
<feature type="transmembrane region" description="Helical" evidence="4">
    <location>
        <begin position="12"/>
        <end position="32"/>
    </location>
</feature>
<dbReference type="RefSeq" id="WP_188508488.1">
    <property type="nucleotide sequence ID" value="NZ_BMER01000007.1"/>
</dbReference>
<feature type="transmembrane region" description="Helical" evidence="4">
    <location>
        <begin position="44"/>
        <end position="64"/>
    </location>
</feature>
<feature type="transmembrane region" description="Helical" evidence="4">
    <location>
        <begin position="167"/>
        <end position="187"/>
    </location>
</feature>
<sequence>MVDTNAPITLDFYAVFTLLGIAQALFLSLFFLGTGNRDKPFNVFQGGMLVCMALSLVEIFLLYTGYIVNVLFLVDFSETLSLSIAPLFYLSVKSLLRGKISRNEVIAHLVVPILYFLSSLPYLLSSEDVKFNAWVVSYQLNLPLLEFDLPWWWSSPFFRLTLFHTDILVAFFCLYFVMAAWLLVVAFKNRNERLFAPKTQALKTARASAIQFFVLLLIVITVKLLNPNDTGDQFIATCISLSIYFTSFIVVKNSGFFRQVPLTEEGKYKNSNLSADDKKRIADLLSRIMEEGKLFTAGDVSLTKLATEIRTTPHVVSQVINEQFGKGFFEWIGEYRIEESKVLLKQYPNYKIEEIADRVGYSSKSSFNTAFKKITGMTPSQYRQR</sequence>
<keyword evidence="3" id="KW-0804">Transcription</keyword>
<reference evidence="6" key="2">
    <citation type="submission" date="2020-09" db="EMBL/GenBank/DDBJ databases">
        <authorList>
            <person name="Sun Q."/>
            <person name="Zhou Y."/>
        </authorList>
    </citation>
    <scope>NUCLEOTIDE SEQUENCE</scope>
    <source>
        <strain evidence="6">CGMCC 1.12195</strain>
    </source>
</reference>
<keyword evidence="1" id="KW-0805">Transcription regulation</keyword>